<keyword evidence="4" id="KW-0805">Transcription regulation</keyword>
<dbReference type="GO" id="GO:0005829">
    <property type="term" value="C:cytosol"/>
    <property type="evidence" value="ECO:0007669"/>
    <property type="project" value="TreeGrafter"/>
</dbReference>
<keyword evidence="10" id="KW-1185">Reference proteome</keyword>
<dbReference type="FunFam" id="1.10.10.10:FF:000018">
    <property type="entry name" value="DNA-binding response regulator ResD"/>
    <property type="match status" value="1"/>
</dbReference>
<accession>A0A841T032</accession>
<keyword evidence="6" id="KW-0804">Transcription</keyword>
<dbReference type="InterPro" id="IPR001867">
    <property type="entry name" value="OmpR/PhoB-type_DNA-bd"/>
</dbReference>
<evidence type="ECO:0000256" key="7">
    <source>
        <dbReference type="PROSITE-ProRule" id="PRU01091"/>
    </source>
</evidence>
<protein>
    <submittedName>
        <fullName evidence="9">Winged helix-turn-helix transcriptional regulator</fullName>
    </submittedName>
</protein>
<dbReference type="InterPro" id="IPR036388">
    <property type="entry name" value="WH-like_DNA-bd_sf"/>
</dbReference>
<keyword evidence="5 7" id="KW-0238">DNA-binding</keyword>
<dbReference type="GO" id="GO:0032993">
    <property type="term" value="C:protein-DNA complex"/>
    <property type="evidence" value="ECO:0007669"/>
    <property type="project" value="TreeGrafter"/>
</dbReference>
<dbReference type="Proteomes" id="UP000535838">
    <property type="component" value="Unassembled WGS sequence"/>
</dbReference>
<dbReference type="EMBL" id="JACJVQ010000019">
    <property type="protein sequence ID" value="MBB6636892.1"/>
    <property type="molecule type" value="Genomic_DNA"/>
</dbReference>
<dbReference type="InterPro" id="IPR016032">
    <property type="entry name" value="Sig_transdc_resp-reg_C-effctor"/>
</dbReference>
<evidence type="ECO:0000256" key="6">
    <source>
        <dbReference type="ARBA" id="ARBA00023163"/>
    </source>
</evidence>
<dbReference type="InterPro" id="IPR039420">
    <property type="entry name" value="WalR-like"/>
</dbReference>
<dbReference type="SMART" id="SM00862">
    <property type="entry name" value="Trans_reg_C"/>
    <property type="match status" value="1"/>
</dbReference>
<dbReference type="Gene3D" id="1.10.10.10">
    <property type="entry name" value="Winged helix-like DNA-binding domain superfamily/Winged helix DNA-binding domain"/>
    <property type="match status" value="1"/>
</dbReference>
<reference evidence="9 10" key="1">
    <citation type="submission" date="2020-08" db="EMBL/GenBank/DDBJ databases">
        <title>Cohnella phylogeny.</title>
        <authorList>
            <person name="Dunlap C."/>
        </authorList>
    </citation>
    <scope>NUCLEOTIDE SEQUENCE [LARGE SCALE GENOMIC DNA]</scope>
    <source>
        <strain evidence="9 10">DSM 25241</strain>
    </source>
</reference>
<comment type="subcellular location">
    <subcellularLocation>
        <location evidence="1">Cytoplasm</location>
    </subcellularLocation>
</comment>
<sequence length="203" mass="22544">MSRCYDVLVFHHSKEPILPLLDNDLFIVDRTHIADESVPASVNEETDVLYLVRSAEAEADGGRSLVWPGSVQEAIGLIEEMTSIRPAVSASEGDSPIGAALLSEQLLRFKDIQMDLKRMQTVRGGSKIDLTKTEFDLLRLLISTDGVLSRQDIMEALWGTDYFGGSNSIDVHIKSLRHKLGDNPKQPQYIATVRGFGYRIAKD</sequence>
<dbReference type="GO" id="GO:0006355">
    <property type="term" value="P:regulation of DNA-templated transcription"/>
    <property type="evidence" value="ECO:0007669"/>
    <property type="project" value="InterPro"/>
</dbReference>
<dbReference type="GO" id="GO:0000976">
    <property type="term" value="F:transcription cis-regulatory region binding"/>
    <property type="evidence" value="ECO:0007669"/>
    <property type="project" value="TreeGrafter"/>
</dbReference>
<feature type="DNA-binding region" description="OmpR/PhoB-type" evidence="7">
    <location>
        <begin position="104"/>
        <end position="202"/>
    </location>
</feature>
<organism evidence="9 10">
    <name type="scientific">Cohnella thailandensis</name>
    <dbReference type="NCBI Taxonomy" id="557557"/>
    <lineage>
        <taxon>Bacteria</taxon>
        <taxon>Bacillati</taxon>
        <taxon>Bacillota</taxon>
        <taxon>Bacilli</taxon>
        <taxon>Bacillales</taxon>
        <taxon>Paenibacillaceae</taxon>
        <taxon>Cohnella</taxon>
    </lineage>
</organism>
<evidence type="ECO:0000256" key="4">
    <source>
        <dbReference type="ARBA" id="ARBA00023015"/>
    </source>
</evidence>
<keyword evidence="2" id="KW-0597">Phosphoprotein</keyword>
<evidence type="ECO:0000256" key="3">
    <source>
        <dbReference type="ARBA" id="ARBA00023012"/>
    </source>
</evidence>
<dbReference type="CDD" id="cd00383">
    <property type="entry name" value="trans_reg_C"/>
    <property type="match status" value="1"/>
</dbReference>
<dbReference type="PANTHER" id="PTHR48111:SF1">
    <property type="entry name" value="TWO-COMPONENT RESPONSE REGULATOR ORR33"/>
    <property type="match status" value="1"/>
</dbReference>
<dbReference type="AlphaFoldDB" id="A0A841T032"/>
<evidence type="ECO:0000256" key="5">
    <source>
        <dbReference type="ARBA" id="ARBA00023125"/>
    </source>
</evidence>
<evidence type="ECO:0000259" key="8">
    <source>
        <dbReference type="PROSITE" id="PS51755"/>
    </source>
</evidence>
<dbReference type="PROSITE" id="PS51755">
    <property type="entry name" value="OMPR_PHOB"/>
    <property type="match status" value="1"/>
</dbReference>
<keyword evidence="3" id="KW-0902">Two-component regulatory system</keyword>
<proteinExistence type="predicted"/>
<gene>
    <name evidence="9" type="ORF">H7B67_22420</name>
</gene>
<dbReference type="Pfam" id="PF00486">
    <property type="entry name" value="Trans_reg_C"/>
    <property type="match status" value="1"/>
</dbReference>
<feature type="domain" description="OmpR/PhoB-type" evidence="8">
    <location>
        <begin position="104"/>
        <end position="202"/>
    </location>
</feature>
<evidence type="ECO:0000313" key="9">
    <source>
        <dbReference type="EMBL" id="MBB6636892.1"/>
    </source>
</evidence>
<evidence type="ECO:0000256" key="1">
    <source>
        <dbReference type="ARBA" id="ARBA00004496"/>
    </source>
</evidence>
<comment type="caution">
    <text evidence="9">The sequence shown here is derived from an EMBL/GenBank/DDBJ whole genome shotgun (WGS) entry which is preliminary data.</text>
</comment>
<evidence type="ECO:0000256" key="2">
    <source>
        <dbReference type="ARBA" id="ARBA00022553"/>
    </source>
</evidence>
<dbReference type="GO" id="GO:0000156">
    <property type="term" value="F:phosphorelay response regulator activity"/>
    <property type="evidence" value="ECO:0007669"/>
    <property type="project" value="TreeGrafter"/>
</dbReference>
<dbReference type="SUPFAM" id="SSF46894">
    <property type="entry name" value="C-terminal effector domain of the bipartite response regulators"/>
    <property type="match status" value="1"/>
</dbReference>
<dbReference type="PANTHER" id="PTHR48111">
    <property type="entry name" value="REGULATOR OF RPOS"/>
    <property type="match status" value="1"/>
</dbReference>
<evidence type="ECO:0000313" key="10">
    <source>
        <dbReference type="Proteomes" id="UP000535838"/>
    </source>
</evidence>
<name>A0A841T032_9BACL</name>